<keyword evidence="1" id="KW-0678">Repressor</keyword>
<dbReference type="Pfam" id="PF12833">
    <property type="entry name" value="HTH_18"/>
    <property type="match status" value="1"/>
</dbReference>
<dbReference type="GO" id="GO:0003700">
    <property type="term" value="F:DNA-binding transcription factor activity"/>
    <property type="evidence" value="ECO:0007669"/>
    <property type="project" value="InterPro"/>
</dbReference>
<protein>
    <submittedName>
        <fullName evidence="7">Transcriptional regulator, AraC family</fullName>
    </submittedName>
</protein>
<dbReference type="PANTHER" id="PTHR11019">
    <property type="entry name" value="HTH-TYPE TRANSCRIPTIONAL REGULATOR NIMR"/>
    <property type="match status" value="1"/>
</dbReference>
<evidence type="ECO:0000256" key="4">
    <source>
        <dbReference type="ARBA" id="ARBA00023159"/>
    </source>
</evidence>
<dbReference type="InterPro" id="IPR009057">
    <property type="entry name" value="Homeodomain-like_sf"/>
</dbReference>
<dbReference type="AlphaFoldDB" id="D4X7N9"/>
<evidence type="ECO:0000256" key="5">
    <source>
        <dbReference type="ARBA" id="ARBA00023163"/>
    </source>
</evidence>
<dbReference type="RefSeq" id="WP_006217515.1">
    <property type="nucleotide sequence ID" value="NZ_GG770409.1"/>
</dbReference>
<dbReference type="EMBL" id="ADMS01000035">
    <property type="protein sequence ID" value="EFF77185.1"/>
    <property type="molecule type" value="Genomic_DNA"/>
</dbReference>
<evidence type="ECO:0000313" key="8">
    <source>
        <dbReference type="Proteomes" id="UP000004510"/>
    </source>
</evidence>
<accession>D4X7N9</accession>
<evidence type="ECO:0000256" key="3">
    <source>
        <dbReference type="ARBA" id="ARBA00023125"/>
    </source>
</evidence>
<dbReference type="InterPro" id="IPR014710">
    <property type="entry name" value="RmlC-like_jellyroll"/>
</dbReference>
<dbReference type="Gene3D" id="2.60.120.10">
    <property type="entry name" value="Jelly Rolls"/>
    <property type="match status" value="1"/>
</dbReference>
<keyword evidence="4" id="KW-0010">Activator</keyword>
<evidence type="ECO:0000256" key="2">
    <source>
        <dbReference type="ARBA" id="ARBA00023015"/>
    </source>
</evidence>
<dbReference type="eggNOG" id="COG2207">
    <property type="taxonomic scope" value="Bacteria"/>
</dbReference>
<dbReference type="PRINTS" id="PR00032">
    <property type="entry name" value="HTHARAC"/>
</dbReference>
<dbReference type="GO" id="GO:0043565">
    <property type="term" value="F:sequence-specific DNA binding"/>
    <property type="evidence" value="ECO:0007669"/>
    <property type="project" value="InterPro"/>
</dbReference>
<dbReference type="InterPro" id="IPR018060">
    <property type="entry name" value="HTH_AraC"/>
</dbReference>
<dbReference type="Proteomes" id="UP000004510">
    <property type="component" value="Unassembled WGS sequence"/>
</dbReference>
<dbReference type="PROSITE" id="PS00041">
    <property type="entry name" value="HTH_ARAC_FAMILY_1"/>
    <property type="match status" value="1"/>
</dbReference>
<dbReference type="InterPro" id="IPR018062">
    <property type="entry name" value="HTH_AraC-typ_CS"/>
</dbReference>
<dbReference type="InterPro" id="IPR020449">
    <property type="entry name" value="Tscrpt_reg_AraC-type_HTH"/>
</dbReference>
<dbReference type="PROSITE" id="PS01124">
    <property type="entry name" value="HTH_ARAC_FAMILY_2"/>
    <property type="match status" value="1"/>
</dbReference>
<feature type="domain" description="HTH araC/xylS-type" evidence="6">
    <location>
        <begin position="157"/>
        <end position="257"/>
    </location>
</feature>
<dbReference type="SMART" id="SM00342">
    <property type="entry name" value="HTH_ARAC"/>
    <property type="match status" value="1"/>
</dbReference>
<evidence type="ECO:0000313" key="7">
    <source>
        <dbReference type="EMBL" id="EFF77185.1"/>
    </source>
</evidence>
<evidence type="ECO:0000256" key="1">
    <source>
        <dbReference type="ARBA" id="ARBA00022491"/>
    </source>
</evidence>
<name>D4X7N9_9BURK</name>
<keyword evidence="5" id="KW-0804">Transcription</keyword>
<sequence length="261" mass="28909">MLHMAIANARPDTLLTPFSVHGRRVSKGISVPLHVHDEGMLVLVHEGLVVVQVDTQVWTVLPGSVGWIPPDTPHGARWFGDARGSFLYVRRDACNRLPAQCRSWPSSRLIDALIDRFTTSQAGETSDAYLSQLFDVLLQELNARTHTPQLLPMPADARLQDLANSLLDTPDDMAGIDEWAQRLNMSSRTLMRRFRHETGVTLGQWRQRARLLRALELLCRGGSVTQAALSVGYESTSAFIGSFRAAFGMTPTRYVAGLGPH</sequence>
<comment type="caution">
    <text evidence="7">The sequence shown here is derived from an EMBL/GenBank/DDBJ whole genome shotgun (WGS) entry which is preliminary data.</text>
</comment>
<dbReference type="PATRIC" id="fig|742159.3.peg.2400"/>
<dbReference type="PANTHER" id="PTHR11019:SF199">
    <property type="entry name" value="HTH-TYPE TRANSCRIPTIONAL REGULATOR NIMR"/>
    <property type="match status" value="1"/>
</dbReference>
<dbReference type="eggNOG" id="COG1917">
    <property type="taxonomic scope" value="Bacteria"/>
</dbReference>
<dbReference type="OrthoDB" id="2536004at2"/>
<reference evidence="8" key="1">
    <citation type="submission" date="2010-03" db="EMBL/GenBank/DDBJ databases">
        <title>Complete sequence of Mobiluncus curtisii ATCC 43063.</title>
        <authorList>
            <person name="Muzny D."/>
            <person name="Qin X."/>
            <person name="Deng J."/>
            <person name="Jiang H."/>
            <person name="Liu Y."/>
            <person name="Qu J."/>
            <person name="Song X.-Z."/>
            <person name="Zhang L."/>
            <person name="Thornton R."/>
            <person name="Coyle M."/>
            <person name="Francisco L."/>
            <person name="Jackson L."/>
            <person name="Javaid M."/>
            <person name="Korchina V."/>
            <person name="Kovar C."/>
            <person name="Mata R."/>
            <person name="Mathew T."/>
            <person name="Ngo R."/>
            <person name="Nguyen L."/>
            <person name="Nguyen N."/>
            <person name="Okwuonu G."/>
            <person name="Ongeri F."/>
            <person name="Pham C."/>
            <person name="Simmons D."/>
            <person name="Wilczek-Boney K."/>
            <person name="Hale W."/>
            <person name="Jakkamsetti A."/>
            <person name="Pham P."/>
            <person name="Ruth R."/>
            <person name="San Lucas F."/>
            <person name="Warren J."/>
            <person name="Zhang J."/>
            <person name="Zhao Z."/>
            <person name="Zhou C."/>
            <person name="Zhu D."/>
            <person name="Lee S."/>
            <person name="Bess C."/>
            <person name="Blankenburg K."/>
            <person name="Forbes L."/>
            <person name="Fu Q."/>
            <person name="Gubbala S."/>
            <person name="Hirani K."/>
            <person name="Jayaseelan J.C."/>
            <person name="Lara F."/>
            <person name="Munidasa M."/>
            <person name="Palculict T."/>
            <person name="Patil S."/>
            <person name="Pu L.-L."/>
            <person name="Saada N."/>
            <person name="Tang L."/>
            <person name="Weissenberger G."/>
            <person name="Zhu Y."/>
            <person name="Hemphill L."/>
            <person name="Shang Y."/>
            <person name="Youmans B."/>
            <person name="Ayvaz T."/>
            <person name="Ross M."/>
            <person name="Santibanez J."/>
            <person name="Aqrawi P."/>
            <person name="Gross S."/>
            <person name="Joshi V."/>
            <person name="Fowler G."/>
            <person name="Nazareth L."/>
            <person name="Reid J."/>
            <person name="Worley K."/>
            <person name="Petrosino J."/>
            <person name="Highlander S."/>
            <person name="Gibbs R."/>
            <person name="Gibbs R."/>
        </authorList>
    </citation>
    <scope>NUCLEOTIDE SEQUENCE [LARGE SCALE GENOMIC DNA]</scope>
    <source>
        <strain evidence="8">ATCC 43553</strain>
    </source>
</reference>
<keyword evidence="3" id="KW-0238">DNA-binding</keyword>
<evidence type="ECO:0000259" key="6">
    <source>
        <dbReference type="PROSITE" id="PS01124"/>
    </source>
</evidence>
<dbReference type="HOGENOM" id="CLU_000445_87_0_4"/>
<dbReference type="Gene3D" id="1.10.10.60">
    <property type="entry name" value="Homeodomain-like"/>
    <property type="match status" value="1"/>
</dbReference>
<dbReference type="SUPFAM" id="SSF46689">
    <property type="entry name" value="Homeodomain-like"/>
    <property type="match status" value="1"/>
</dbReference>
<proteinExistence type="predicted"/>
<dbReference type="InterPro" id="IPR003313">
    <property type="entry name" value="AraC-bd"/>
</dbReference>
<dbReference type="InterPro" id="IPR011051">
    <property type="entry name" value="RmlC_Cupin_sf"/>
</dbReference>
<dbReference type="SUPFAM" id="SSF51182">
    <property type="entry name" value="RmlC-like cupins"/>
    <property type="match status" value="1"/>
</dbReference>
<organism evidence="7 8">
    <name type="scientific">Achromobacter piechaudii ATCC 43553</name>
    <dbReference type="NCBI Taxonomy" id="742159"/>
    <lineage>
        <taxon>Bacteria</taxon>
        <taxon>Pseudomonadati</taxon>
        <taxon>Pseudomonadota</taxon>
        <taxon>Betaproteobacteria</taxon>
        <taxon>Burkholderiales</taxon>
        <taxon>Alcaligenaceae</taxon>
        <taxon>Achromobacter</taxon>
    </lineage>
</organism>
<keyword evidence="2" id="KW-0805">Transcription regulation</keyword>
<dbReference type="FunFam" id="1.10.10.60:FF:000132">
    <property type="entry name" value="AraC family transcriptional regulator"/>
    <property type="match status" value="1"/>
</dbReference>
<gene>
    <name evidence="7" type="ORF">HMPREF0004_1486</name>
</gene>
<dbReference type="Pfam" id="PF02311">
    <property type="entry name" value="AraC_binding"/>
    <property type="match status" value="1"/>
</dbReference>